<comment type="caution">
    <text evidence="3">The sequence shown here is derived from an EMBL/GenBank/DDBJ whole genome shotgun (WGS) entry which is preliminary data.</text>
</comment>
<evidence type="ECO:0000256" key="2">
    <source>
        <dbReference type="ARBA" id="ARBA00023212"/>
    </source>
</evidence>
<dbReference type="InParanoid" id="A0A1Y1Y1J5"/>
<keyword evidence="2" id="KW-0206">Cytoskeleton</keyword>
<dbReference type="Gene3D" id="1.20.960.40">
    <property type="match status" value="1"/>
</dbReference>
<dbReference type="EMBL" id="MCFE01000301">
    <property type="protein sequence ID" value="ORX91883.1"/>
    <property type="molecule type" value="Genomic_DNA"/>
</dbReference>
<dbReference type="AlphaFoldDB" id="A0A1Y1Y1J5"/>
<dbReference type="PANTHER" id="PTHR15431">
    <property type="entry name" value="FGFR1 ONCOGENE PARTNER/LISH DOMAIN-CONTAINING PROTEIN"/>
    <property type="match status" value="1"/>
</dbReference>
<evidence type="ECO:0000256" key="1">
    <source>
        <dbReference type="ARBA" id="ARBA00022490"/>
    </source>
</evidence>
<protein>
    <recommendedName>
        <fullName evidence="5">LisH domain-containing protein</fullName>
    </recommendedName>
</protein>
<gene>
    <name evidence="3" type="ORF">K493DRAFT_47659</name>
</gene>
<dbReference type="Proteomes" id="UP000193498">
    <property type="component" value="Unassembled WGS sequence"/>
</dbReference>
<keyword evidence="1" id="KW-0963">Cytoplasm</keyword>
<reference evidence="3 4" key="1">
    <citation type="submission" date="2016-07" db="EMBL/GenBank/DDBJ databases">
        <title>Pervasive Adenine N6-methylation of Active Genes in Fungi.</title>
        <authorList>
            <consortium name="DOE Joint Genome Institute"/>
            <person name="Mondo S.J."/>
            <person name="Dannebaum R.O."/>
            <person name="Kuo R.C."/>
            <person name="Labutti K."/>
            <person name="Haridas S."/>
            <person name="Kuo A."/>
            <person name="Salamov A."/>
            <person name="Ahrendt S.R."/>
            <person name="Lipzen A."/>
            <person name="Sullivan W."/>
            <person name="Andreopoulos W.B."/>
            <person name="Clum A."/>
            <person name="Lindquist E."/>
            <person name="Daum C."/>
            <person name="Ramamoorthy G.K."/>
            <person name="Gryganskyi A."/>
            <person name="Culley D."/>
            <person name="Magnuson J.K."/>
            <person name="James T.Y."/>
            <person name="O'Malley M.A."/>
            <person name="Stajich J.E."/>
            <person name="Spatafora J.W."/>
            <person name="Visel A."/>
            <person name="Grigoriev I.V."/>
        </authorList>
    </citation>
    <scope>NUCLEOTIDE SEQUENCE [LARGE SCALE GENOMIC DNA]</scope>
    <source>
        <strain evidence="3 4">CBS 931.73</strain>
    </source>
</reference>
<proteinExistence type="predicted"/>
<accession>A0A1Y1Y1J5</accession>
<name>A0A1Y1Y1J5_9FUNG</name>
<evidence type="ECO:0000313" key="3">
    <source>
        <dbReference type="EMBL" id="ORX91883.1"/>
    </source>
</evidence>
<evidence type="ECO:0008006" key="5">
    <source>
        <dbReference type="Google" id="ProtNLM"/>
    </source>
</evidence>
<dbReference type="OrthoDB" id="5970631at2759"/>
<sequence>MGDVEELKQVIKRALEERGALSSVRAKLRSDILTLLDDSCEVKKKEQEELTPLIDQIFIEYLARRDLPHTLSVFLAESGNRSEVSVREQLSTRLGIASSNNRPAIYSIVEKCLEKHP</sequence>
<keyword evidence="4" id="KW-1185">Reference proteome</keyword>
<evidence type="ECO:0000313" key="4">
    <source>
        <dbReference type="Proteomes" id="UP000193498"/>
    </source>
</evidence>
<organism evidence="3 4">
    <name type="scientific">Basidiobolus meristosporus CBS 931.73</name>
    <dbReference type="NCBI Taxonomy" id="1314790"/>
    <lineage>
        <taxon>Eukaryota</taxon>
        <taxon>Fungi</taxon>
        <taxon>Fungi incertae sedis</taxon>
        <taxon>Zoopagomycota</taxon>
        <taxon>Entomophthoromycotina</taxon>
        <taxon>Basidiobolomycetes</taxon>
        <taxon>Basidiobolales</taxon>
        <taxon>Basidiobolaceae</taxon>
        <taxon>Basidiobolus</taxon>
    </lineage>
</organism>
<dbReference type="PANTHER" id="PTHR15431:SF4">
    <property type="entry name" value="PROTEIN TONNEAU 1B"/>
    <property type="match status" value="1"/>
</dbReference>